<protein>
    <recommendedName>
        <fullName evidence="1">gamma-glutamylcyclotransferase</fullName>
        <ecNumber evidence="1">4.3.2.9</ecNumber>
    </recommendedName>
</protein>
<dbReference type="AlphaFoldDB" id="A0A9W4K119"/>
<evidence type="ECO:0000256" key="4">
    <source>
        <dbReference type="PIRSR" id="PIRSR617939-2"/>
    </source>
</evidence>
<proteinExistence type="predicted"/>
<name>A0A9W4K119_9EURO</name>
<dbReference type="InterPro" id="IPR036568">
    <property type="entry name" value="GGCT-like_sf"/>
</dbReference>
<feature type="region of interest" description="Disordered" evidence="5">
    <location>
        <begin position="1"/>
        <end position="34"/>
    </location>
</feature>
<gene>
    <name evidence="6" type="ORF">PSALAMII_LOCUS11250</name>
</gene>
<feature type="active site" description="Proton acceptor" evidence="3">
    <location>
        <position position="138"/>
    </location>
</feature>
<dbReference type="InterPro" id="IPR013024">
    <property type="entry name" value="GGCT-like"/>
</dbReference>
<dbReference type="OrthoDB" id="2924818at2759"/>
<dbReference type="CDD" id="cd06661">
    <property type="entry name" value="GGCT_like"/>
    <property type="match status" value="1"/>
</dbReference>
<dbReference type="GO" id="GO:0003839">
    <property type="term" value="F:gamma-glutamylcyclotransferase activity"/>
    <property type="evidence" value="ECO:0007669"/>
    <property type="project" value="UniProtKB-EC"/>
</dbReference>
<evidence type="ECO:0000313" key="7">
    <source>
        <dbReference type="Proteomes" id="UP001152649"/>
    </source>
</evidence>
<keyword evidence="2" id="KW-0456">Lyase</keyword>
<evidence type="ECO:0000313" key="6">
    <source>
        <dbReference type="EMBL" id="CAG8430721.1"/>
    </source>
</evidence>
<evidence type="ECO:0000256" key="2">
    <source>
        <dbReference type="ARBA" id="ARBA00023239"/>
    </source>
</evidence>
<evidence type="ECO:0000256" key="1">
    <source>
        <dbReference type="ARBA" id="ARBA00012346"/>
    </source>
</evidence>
<dbReference type="EMBL" id="CAJVPG010000466">
    <property type="protein sequence ID" value="CAG8430721.1"/>
    <property type="molecule type" value="Genomic_DNA"/>
</dbReference>
<dbReference type="PANTHER" id="PTHR12935">
    <property type="entry name" value="GAMMA-GLUTAMYLCYCLOTRANSFERASE"/>
    <property type="match status" value="1"/>
</dbReference>
<dbReference type="Proteomes" id="UP001152649">
    <property type="component" value="Unassembled WGS sequence"/>
</dbReference>
<sequence length="240" mass="27007">MPNAPGPDPIQGPDPSLETERHTQITPIPISATPTPPITKPRYYYFAYGSNLSPTQMAARCHKNPSSSKPLGIASLPHWRWFINNAGFADVLPPSGLRVPNQDSESAHEIPVSGSEDTVYGVLYEMDLRDEKVLDMYEGIDVRAEDSDGQFVDVNVRPKEQGRGSYNKWFVKAEAVKWLDEHEDPETEVNALVYVDEGCVTLSDPNFEYIARMNRGIHESVQLGLPQRWVDEVIRKFIPK</sequence>
<dbReference type="SUPFAM" id="SSF110857">
    <property type="entry name" value="Gamma-glutamyl cyclotransferase-like"/>
    <property type="match status" value="1"/>
</dbReference>
<reference evidence="6" key="1">
    <citation type="submission" date="2021-07" db="EMBL/GenBank/DDBJ databases">
        <authorList>
            <person name="Branca A.L. A."/>
        </authorList>
    </citation>
    <scope>NUCLEOTIDE SEQUENCE</scope>
</reference>
<keyword evidence="7" id="KW-1185">Reference proteome</keyword>
<dbReference type="InterPro" id="IPR017939">
    <property type="entry name" value="G-Glutamylcylcotransferase"/>
</dbReference>
<feature type="compositionally biased region" description="Pro residues" evidence="5">
    <location>
        <begin position="1"/>
        <end position="12"/>
    </location>
</feature>
<dbReference type="Gene3D" id="3.10.490.10">
    <property type="entry name" value="Gamma-glutamyl cyclotransferase-like"/>
    <property type="match status" value="1"/>
</dbReference>
<feature type="binding site" evidence="4">
    <location>
        <begin position="45"/>
        <end position="50"/>
    </location>
    <ligand>
        <name>substrate</name>
    </ligand>
</feature>
<accession>A0A9W4K119</accession>
<evidence type="ECO:0000256" key="3">
    <source>
        <dbReference type="PIRSR" id="PIRSR617939-1"/>
    </source>
</evidence>
<dbReference type="PANTHER" id="PTHR12935:SF0">
    <property type="entry name" value="GAMMA-GLUTAMYLCYCLOTRANSFERASE"/>
    <property type="match status" value="1"/>
</dbReference>
<dbReference type="EC" id="4.3.2.9" evidence="1"/>
<organism evidence="6 7">
    <name type="scientific">Penicillium salamii</name>
    <dbReference type="NCBI Taxonomy" id="1612424"/>
    <lineage>
        <taxon>Eukaryota</taxon>
        <taxon>Fungi</taxon>
        <taxon>Dikarya</taxon>
        <taxon>Ascomycota</taxon>
        <taxon>Pezizomycotina</taxon>
        <taxon>Eurotiomycetes</taxon>
        <taxon>Eurotiomycetidae</taxon>
        <taxon>Eurotiales</taxon>
        <taxon>Aspergillaceae</taxon>
        <taxon>Penicillium</taxon>
    </lineage>
</organism>
<comment type="caution">
    <text evidence="6">The sequence shown here is derived from an EMBL/GenBank/DDBJ whole genome shotgun (WGS) entry which is preliminary data.</text>
</comment>
<evidence type="ECO:0000256" key="5">
    <source>
        <dbReference type="SAM" id="MobiDB-lite"/>
    </source>
</evidence>